<proteinExistence type="predicted"/>
<reference evidence="2" key="1">
    <citation type="submission" date="2022-01" db="EMBL/GenBank/DDBJ databases">
        <title>Comparative genomics reveals a dynamic genome evolution in the ectomycorrhizal milk-cap (Lactarius) mushrooms.</title>
        <authorList>
            <consortium name="DOE Joint Genome Institute"/>
            <person name="Lebreton A."/>
            <person name="Tang N."/>
            <person name="Kuo A."/>
            <person name="LaButti K."/>
            <person name="Drula E."/>
            <person name="Barry K."/>
            <person name="Clum A."/>
            <person name="Lipzen A."/>
            <person name="Mousain D."/>
            <person name="Ng V."/>
            <person name="Wang R."/>
            <person name="Wang X."/>
            <person name="Dai Y."/>
            <person name="Henrissat B."/>
            <person name="Grigoriev I.V."/>
            <person name="Guerin-Laguette A."/>
            <person name="Yu F."/>
            <person name="Martin F.M."/>
        </authorList>
    </citation>
    <scope>NUCLEOTIDE SEQUENCE</scope>
    <source>
        <strain evidence="2">QP</strain>
    </source>
</reference>
<dbReference type="Proteomes" id="UP001201163">
    <property type="component" value="Unassembled WGS sequence"/>
</dbReference>
<protein>
    <recommendedName>
        <fullName evidence="1">Fungal STAND N-terminal Goodbye domain-containing protein</fullName>
    </recommendedName>
</protein>
<dbReference type="Pfam" id="PF17109">
    <property type="entry name" value="Goodbye"/>
    <property type="match status" value="1"/>
</dbReference>
<organism evidence="2 3">
    <name type="scientific">Lactarius akahatsu</name>
    <dbReference type="NCBI Taxonomy" id="416441"/>
    <lineage>
        <taxon>Eukaryota</taxon>
        <taxon>Fungi</taxon>
        <taxon>Dikarya</taxon>
        <taxon>Basidiomycota</taxon>
        <taxon>Agaricomycotina</taxon>
        <taxon>Agaricomycetes</taxon>
        <taxon>Russulales</taxon>
        <taxon>Russulaceae</taxon>
        <taxon>Lactarius</taxon>
    </lineage>
</organism>
<dbReference type="AlphaFoldDB" id="A0AAD4L6I7"/>
<evidence type="ECO:0000313" key="2">
    <source>
        <dbReference type="EMBL" id="KAH8978750.1"/>
    </source>
</evidence>
<comment type="caution">
    <text evidence="2">The sequence shown here is derived from an EMBL/GenBank/DDBJ whole genome shotgun (WGS) entry which is preliminary data.</text>
</comment>
<name>A0AAD4L6I7_9AGAM</name>
<keyword evidence="3" id="KW-1185">Reference proteome</keyword>
<gene>
    <name evidence="2" type="ORF">EDB92DRAFT_532359</name>
</gene>
<accession>A0AAD4L6I7</accession>
<dbReference type="InterPro" id="IPR031350">
    <property type="entry name" value="Goodbye_dom"/>
</dbReference>
<dbReference type="EMBL" id="JAKELL010000208">
    <property type="protein sequence ID" value="KAH8978750.1"/>
    <property type="molecule type" value="Genomic_DNA"/>
</dbReference>
<sequence length="161" mass="17498">MSQTTSTAAASSRFQLIFDTALKSYQKQTKRDLIAHPLASQLQSCDSTSAILAVLKEQVQEFDQAHSGDERLTKWLIPTVNVLYAFSAAVSEGVGLVFSPAKVIFAGIGVLLSAAKDVAASKDTLAELFERIGFFFNRLESYTEVTPTAAMTNIITKIMVE</sequence>
<evidence type="ECO:0000259" key="1">
    <source>
        <dbReference type="Pfam" id="PF17109"/>
    </source>
</evidence>
<feature type="domain" description="Fungal STAND N-terminal Goodbye" evidence="1">
    <location>
        <begin position="18"/>
        <end position="142"/>
    </location>
</feature>
<evidence type="ECO:0000313" key="3">
    <source>
        <dbReference type="Proteomes" id="UP001201163"/>
    </source>
</evidence>